<dbReference type="GO" id="GO:0004553">
    <property type="term" value="F:hydrolase activity, hydrolyzing O-glycosyl compounds"/>
    <property type="evidence" value="ECO:0007669"/>
    <property type="project" value="InterPro"/>
</dbReference>
<accession>A0A9P6IHK7</accession>
<evidence type="ECO:0000256" key="2">
    <source>
        <dbReference type="SAM" id="MobiDB-lite"/>
    </source>
</evidence>
<dbReference type="InterPro" id="IPR036573">
    <property type="entry name" value="CBM_sf_5/12"/>
</dbReference>
<dbReference type="InterPro" id="IPR003610">
    <property type="entry name" value="CBM5/12"/>
</dbReference>
<dbReference type="Pfam" id="PF02839">
    <property type="entry name" value="CBM_5_12"/>
    <property type="match status" value="1"/>
</dbReference>
<comment type="caution">
    <text evidence="4">The sequence shown here is derived from an EMBL/GenBank/DDBJ whole genome shotgun (WGS) entry which is preliminary data.</text>
</comment>
<gene>
    <name evidence="4" type="ORF">BGZ65_010418</name>
</gene>
<dbReference type="SMART" id="SM00495">
    <property type="entry name" value="ChtBD3"/>
    <property type="match status" value="1"/>
</dbReference>
<feature type="domain" description="Chitin-binding type-3" evidence="3">
    <location>
        <begin position="149"/>
        <end position="191"/>
    </location>
</feature>
<dbReference type="SUPFAM" id="SSF51055">
    <property type="entry name" value="Carbohydrate binding domain"/>
    <property type="match status" value="1"/>
</dbReference>
<dbReference type="GO" id="GO:0005975">
    <property type="term" value="P:carbohydrate metabolic process"/>
    <property type="evidence" value="ECO:0007669"/>
    <property type="project" value="InterPro"/>
</dbReference>
<name>A0A9P6IHK7_9FUNG</name>
<dbReference type="EMBL" id="JAAAHW010011046">
    <property type="protein sequence ID" value="KAF9921351.1"/>
    <property type="molecule type" value="Genomic_DNA"/>
</dbReference>
<proteinExistence type="predicted"/>
<dbReference type="GO" id="GO:0030246">
    <property type="term" value="F:carbohydrate binding"/>
    <property type="evidence" value="ECO:0007669"/>
    <property type="project" value="InterPro"/>
</dbReference>
<dbReference type="Proteomes" id="UP000749646">
    <property type="component" value="Unassembled WGS sequence"/>
</dbReference>
<dbReference type="GO" id="GO:0005576">
    <property type="term" value="C:extracellular region"/>
    <property type="evidence" value="ECO:0007669"/>
    <property type="project" value="InterPro"/>
</dbReference>
<dbReference type="AlphaFoldDB" id="A0A9P6IHK7"/>
<protein>
    <recommendedName>
        <fullName evidence="3">Chitin-binding type-3 domain-containing protein</fullName>
    </recommendedName>
</protein>
<feature type="region of interest" description="Disordered" evidence="2">
    <location>
        <begin position="105"/>
        <end position="125"/>
    </location>
</feature>
<evidence type="ECO:0000313" key="5">
    <source>
        <dbReference type="Proteomes" id="UP000749646"/>
    </source>
</evidence>
<evidence type="ECO:0000313" key="4">
    <source>
        <dbReference type="EMBL" id="KAF9921351.1"/>
    </source>
</evidence>
<feature type="compositionally biased region" description="Low complexity" evidence="2">
    <location>
        <begin position="107"/>
        <end position="125"/>
    </location>
</feature>
<keyword evidence="1" id="KW-0378">Hydrolase</keyword>
<evidence type="ECO:0000259" key="3">
    <source>
        <dbReference type="SMART" id="SM00495"/>
    </source>
</evidence>
<evidence type="ECO:0000256" key="1">
    <source>
        <dbReference type="ARBA" id="ARBA00022801"/>
    </source>
</evidence>
<reference evidence="4" key="1">
    <citation type="journal article" date="2020" name="Fungal Divers.">
        <title>Resolving the Mortierellaceae phylogeny through synthesis of multi-gene phylogenetics and phylogenomics.</title>
        <authorList>
            <person name="Vandepol N."/>
            <person name="Liber J."/>
            <person name="Desiro A."/>
            <person name="Na H."/>
            <person name="Kennedy M."/>
            <person name="Barry K."/>
            <person name="Grigoriev I.V."/>
            <person name="Miller A.N."/>
            <person name="O'Donnell K."/>
            <person name="Stajich J.E."/>
            <person name="Bonito G."/>
        </authorList>
    </citation>
    <scope>NUCLEOTIDE SEQUENCE</scope>
    <source>
        <strain evidence="4">MES-2147</strain>
    </source>
</reference>
<dbReference type="Gene3D" id="2.10.10.20">
    <property type="entry name" value="Carbohydrate-binding module superfamily 5/12"/>
    <property type="match status" value="1"/>
</dbReference>
<keyword evidence="5" id="KW-1185">Reference proteome</keyword>
<dbReference type="OrthoDB" id="3012298at2759"/>
<dbReference type="CDD" id="cd12215">
    <property type="entry name" value="ChiC_BD"/>
    <property type="match status" value="1"/>
</dbReference>
<organism evidence="4 5">
    <name type="scientific">Modicella reniformis</name>
    <dbReference type="NCBI Taxonomy" id="1440133"/>
    <lineage>
        <taxon>Eukaryota</taxon>
        <taxon>Fungi</taxon>
        <taxon>Fungi incertae sedis</taxon>
        <taxon>Mucoromycota</taxon>
        <taxon>Mortierellomycotina</taxon>
        <taxon>Mortierellomycetes</taxon>
        <taxon>Mortierellales</taxon>
        <taxon>Mortierellaceae</taxon>
        <taxon>Modicella</taxon>
    </lineage>
</organism>
<sequence length="204" mass="21387">MTYDLSNNEQFHECPEAGVCSLSQQVNYYMNSYASNGMSAFVGYEIGIPAFVGLTGILAKQGSRGGFFWELYKPPGVATNVDVTSVAQQICKAALGANTPRCSGVIPQPGGPTQSPTQTSKPTGTVTVTVTTTTTTTTTPIPTNPTCNAPAWVAGTAYTGGAVVSYNGRQYTAKWWTQGDTPGSAAVWSQGPACSAALGRRLYY</sequence>